<dbReference type="Pfam" id="PF04402">
    <property type="entry name" value="SIMPL"/>
    <property type="match status" value="1"/>
</dbReference>
<gene>
    <name evidence="1" type="ORF">B1s21122_02020</name>
</gene>
<dbReference type="InterPro" id="IPR007497">
    <property type="entry name" value="SIMPL/DUF541"/>
</dbReference>
<dbReference type="EMBL" id="CP016768">
    <property type="protein sequence ID" value="ASY09129.1"/>
    <property type="molecule type" value="Genomic_DNA"/>
</dbReference>
<protein>
    <submittedName>
        <fullName evidence="1">SIMPL domain-containing protein</fullName>
    </submittedName>
</protein>
<dbReference type="Gene3D" id="3.30.110.170">
    <property type="entry name" value="Protein of unknown function (DUF541), domain 1"/>
    <property type="match status" value="1"/>
</dbReference>
<evidence type="ECO:0000313" key="1">
    <source>
        <dbReference type="EMBL" id="ASY09129.1"/>
    </source>
</evidence>
<proteinExistence type="predicted"/>
<dbReference type="Gene3D" id="3.30.70.2970">
    <property type="entry name" value="Protein of unknown function (DUF541), domain 2"/>
    <property type="match status" value="1"/>
</dbReference>
<organism evidence="1 2">
    <name type="scientific">Candidatus Nanopelagicus limnae</name>
    <dbReference type="NCBI Taxonomy" id="1884634"/>
    <lineage>
        <taxon>Bacteria</taxon>
        <taxon>Bacillati</taxon>
        <taxon>Actinomycetota</taxon>
        <taxon>Actinomycetes</taxon>
        <taxon>Candidatus Nanopelagicales</taxon>
        <taxon>Candidatus Nanopelagicaceae</taxon>
        <taxon>Candidatus Nanopelagicus</taxon>
    </lineage>
</organism>
<dbReference type="Proteomes" id="UP000217153">
    <property type="component" value="Chromosome"/>
</dbReference>
<name>A0A249JX89_9ACTN</name>
<evidence type="ECO:0000313" key="2">
    <source>
        <dbReference type="Proteomes" id="UP000217153"/>
    </source>
</evidence>
<sequence>MNFEASDRIKFATGILAAAILSSGLTLGLYKVGSGLASRAGNAITVTGTASENATADNAVWNLNLNESQATLASSVKKIDASADALKKYLLSGGVSENQIELGPINSNAVMEYINGNPTGRILSYQAYRTVTVRTKDVALVAKLSNNIGTLLATGVNVGNYGPSYYLSTLDQMRAKLLAAAMKDAKERAKAITEAVGGEVGSLLSVSSGPTQVTTKDSLDRAAGGFYDVSTIEKTVNVTLSASFESN</sequence>
<dbReference type="AlphaFoldDB" id="A0A249JX89"/>
<keyword evidence="2" id="KW-1185">Reference proteome</keyword>
<dbReference type="GO" id="GO:0006974">
    <property type="term" value="P:DNA damage response"/>
    <property type="evidence" value="ECO:0007669"/>
    <property type="project" value="TreeGrafter"/>
</dbReference>
<dbReference type="InterPro" id="IPR052022">
    <property type="entry name" value="26kDa_periplasmic_antigen"/>
</dbReference>
<dbReference type="PANTHER" id="PTHR34387:SF2">
    <property type="entry name" value="SLR1258 PROTEIN"/>
    <property type="match status" value="1"/>
</dbReference>
<dbReference type="KEGG" id="abam:B1s21122_02020"/>
<dbReference type="RefSeq" id="WP_095680432.1">
    <property type="nucleotide sequence ID" value="NZ_CP016768.2"/>
</dbReference>
<dbReference type="PANTHER" id="PTHR34387">
    <property type="entry name" value="SLR1258 PROTEIN"/>
    <property type="match status" value="1"/>
</dbReference>
<reference evidence="2" key="1">
    <citation type="submission" date="2016-10" db="EMBL/GenBank/DDBJ databases">
        <title>High microdiversification within the ubiquitous acI lineage of Actinobacteria.</title>
        <authorList>
            <person name="Neuenschwander S.M."/>
            <person name="Salcher M."/>
            <person name="Ghai R."/>
            <person name="Pernthaler J."/>
        </authorList>
    </citation>
    <scope>NUCLEOTIDE SEQUENCE [LARGE SCALE GENOMIC DNA]</scope>
</reference>
<dbReference type="OrthoDB" id="9785289at2"/>
<accession>A0A249JX89</accession>